<dbReference type="Pfam" id="PF01494">
    <property type="entry name" value="FAD_binding_3"/>
    <property type="match status" value="2"/>
</dbReference>
<dbReference type="EMBL" id="BAAAJX010000010">
    <property type="protein sequence ID" value="GAA1493746.1"/>
    <property type="molecule type" value="Genomic_DNA"/>
</dbReference>
<keyword evidence="1" id="KW-0560">Oxidoreductase</keyword>
<accession>A0ABN1ZDJ4</accession>
<evidence type="ECO:0000256" key="2">
    <source>
        <dbReference type="ARBA" id="ARBA00023033"/>
    </source>
</evidence>
<evidence type="ECO:0000259" key="3">
    <source>
        <dbReference type="Pfam" id="PF01494"/>
    </source>
</evidence>
<dbReference type="Gene3D" id="3.30.9.30">
    <property type="match status" value="1"/>
</dbReference>
<feature type="domain" description="FAD-binding" evidence="3">
    <location>
        <begin position="289"/>
        <end position="327"/>
    </location>
</feature>
<keyword evidence="5" id="KW-1185">Reference proteome</keyword>
<dbReference type="Gene3D" id="3.50.50.60">
    <property type="entry name" value="FAD/NAD(P)-binding domain"/>
    <property type="match status" value="1"/>
</dbReference>
<dbReference type="RefSeq" id="WP_204610163.1">
    <property type="nucleotide sequence ID" value="NZ_BAAAJX010000010.1"/>
</dbReference>
<sequence length="403" mass="41735">MQAVIVGGGIAGFAAAVALHRAGADPIVLERTAGFADDVGSWLQVASNGVAALRELGLGAAVSAIGVPTPRLQTFDPRGRLTADLPLGLQDAGATTRSLDRADLYRLLRTEVQRLGITIVTGARVLSAVDEGNRASVLTETSERFTADVVIGADGVGSAFRRTFGGHGPGPDAATSRDVLAPVVSIGGRYSGSGLTDAETGTTGTLQFRFGRECFVSTMRVDASTVTWFANPRLSTVAGGVGVAVGMSGPEWVAELPRLVGRDVLPLAALVAGSRTVDVWASRTTPRPVRWGRGRVVLIGDAAHAIPPTAGQGASLALEDAVVLGALVAGGAPAPTLAVRMQELRSRRVDAITRQGELLDRSKTLGVVGSALRDRLVLPGAALTARRRRVGPAAWMYRFDPST</sequence>
<evidence type="ECO:0000313" key="4">
    <source>
        <dbReference type="EMBL" id="GAA1493746.1"/>
    </source>
</evidence>
<dbReference type="SUPFAM" id="SSF51905">
    <property type="entry name" value="FAD/NAD(P)-binding domain"/>
    <property type="match status" value="1"/>
</dbReference>
<dbReference type="InterPro" id="IPR036188">
    <property type="entry name" value="FAD/NAD-bd_sf"/>
</dbReference>
<dbReference type="PANTHER" id="PTHR13789">
    <property type="entry name" value="MONOOXYGENASE"/>
    <property type="match status" value="1"/>
</dbReference>
<dbReference type="Proteomes" id="UP001501742">
    <property type="component" value="Unassembled WGS sequence"/>
</dbReference>
<protein>
    <submittedName>
        <fullName evidence="4">FAD-dependent monooxygenase</fullName>
    </submittedName>
</protein>
<proteinExistence type="predicted"/>
<reference evidence="4 5" key="1">
    <citation type="journal article" date="2019" name="Int. J. Syst. Evol. Microbiol.">
        <title>The Global Catalogue of Microorganisms (GCM) 10K type strain sequencing project: providing services to taxonomists for standard genome sequencing and annotation.</title>
        <authorList>
            <consortium name="The Broad Institute Genomics Platform"/>
            <consortium name="The Broad Institute Genome Sequencing Center for Infectious Disease"/>
            <person name="Wu L."/>
            <person name="Ma J."/>
        </authorList>
    </citation>
    <scope>NUCLEOTIDE SEQUENCE [LARGE SCALE GENOMIC DNA]</scope>
    <source>
        <strain evidence="4 5">JCM 12140</strain>
    </source>
</reference>
<evidence type="ECO:0000313" key="5">
    <source>
        <dbReference type="Proteomes" id="UP001501742"/>
    </source>
</evidence>
<feature type="domain" description="FAD-binding" evidence="3">
    <location>
        <begin position="2"/>
        <end position="176"/>
    </location>
</feature>
<dbReference type="InterPro" id="IPR002938">
    <property type="entry name" value="FAD-bd"/>
</dbReference>
<gene>
    <name evidence="4" type="ORF">GCM10009627_20920</name>
</gene>
<keyword evidence="2 4" id="KW-0503">Monooxygenase</keyword>
<name>A0ABN1ZDJ4_9MICO</name>
<dbReference type="InterPro" id="IPR050493">
    <property type="entry name" value="FAD-dep_Monooxygenase_BioMet"/>
</dbReference>
<comment type="caution">
    <text evidence="4">The sequence shown here is derived from an EMBL/GenBank/DDBJ whole genome shotgun (WGS) entry which is preliminary data.</text>
</comment>
<dbReference type="GO" id="GO:0004497">
    <property type="term" value="F:monooxygenase activity"/>
    <property type="evidence" value="ECO:0007669"/>
    <property type="project" value="UniProtKB-KW"/>
</dbReference>
<evidence type="ECO:0000256" key="1">
    <source>
        <dbReference type="ARBA" id="ARBA00023002"/>
    </source>
</evidence>
<organism evidence="4 5">
    <name type="scientific">Curtobacterium herbarum</name>
    <dbReference type="NCBI Taxonomy" id="150122"/>
    <lineage>
        <taxon>Bacteria</taxon>
        <taxon>Bacillati</taxon>
        <taxon>Actinomycetota</taxon>
        <taxon>Actinomycetes</taxon>
        <taxon>Micrococcales</taxon>
        <taxon>Microbacteriaceae</taxon>
        <taxon>Curtobacterium</taxon>
    </lineage>
</organism>
<dbReference type="PRINTS" id="PR00420">
    <property type="entry name" value="RNGMNOXGNASE"/>
</dbReference>
<dbReference type="PANTHER" id="PTHR13789:SF309">
    <property type="entry name" value="PUTATIVE (AFU_ORTHOLOGUE AFUA_6G14510)-RELATED"/>
    <property type="match status" value="1"/>
</dbReference>